<dbReference type="InterPro" id="IPR006091">
    <property type="entry name" value="Acyl-CoA_Oxase/DH_mid-dom"/>
</dbReference>
<dbReference type="InterPro" id="IPR013786">
    <property type="entry name" value="AcylCoA_DH/ox_N"/>
</dbReference>
<keyword evidence="5 6" id="KW-0560">Oxidoreductase</keyword>
<evidence type="ECO:0000256" key="6">
    <source>
        <dbReference type="RuleBase" id="RU362125"/>
    </source>
</evidence>
<dbReference type="InterPro" id="IPR009100">
    <property type="entry name" value="AcylCoA_DH/oxidase_NM_dom_sf"/>
</dbReference>
<dbReference type="InterPro" id="IPR046373">
    <property type="entry name" value="Acyl-CoA_Oxase/DH_mid-dom_sf"/>
</dbReference>
<evidence type="ECO:0000259" key="9">
    <source>
        <dbReference type="Pfam" id="PF02771"/>
    </source>
</evidence>
<reference evidence="10 11" key="1">
    <citation type="submission" date="2021-03" db="EMBL/GenBank/DDBJ databases">
        <title>Sneathiella sp. CAU 1612 isolated from Kang Won-do.</title>
        <authorList>
            <person name="Kim W."/>
        </authorList>
    </citation>
    <scope>NUCLEOTIDE SEQUENCE [LARGE SCALE GENOMIC DNA]</scope>
    <source>
        <strain evidence="10 11">CAU 1612</strain>
    </source>
</reference>
<dbReference type="Gene3D" id="1.10.540.10">
    <property type="entry name" value="Acyl-CoA dehydrogenase/oxidase, N-terminal domain"/>
    <property type="match status" value="1"/>
</dbReference>
<evidence type="ECO:0000259" key="7">
    <source>
        <dbReference type="Pfam" id="PF00441"/>
    </source>
</evidence>
<dbReference type="InterPro" id="IPR036250">
    <property type="entry name" value="AcylCo_DH-like_C"/>
</dbReference>
<evidence type="ECO:0000256" key="4">
    <source>
        <dbReference type="ARBA" id="ARBA00022827"/>
    </source>
</evidence>
<dbReference type="InterPro" id="IPR009075">
    <property type="entry name" value="AcylCo_DH/oxidase_C"/>
</dbReference>
<evidence type="ECO:0000313" key="10">
    <source>
        <dbReference type="EMBL" id="MBO0332015.1"/>
    </source>
</evidence>
<comment type="caution">
    <text evidence="10">The sequence shown here is derived from an EMBL/GenBank/DDBJ whole genome shotgun (WGS) entry which is preliminary data.</text>
</comment>
<evidence type="ECO:0000256" key="3">
    <source>
        <dbReference type="ARBA" id="ARBA00022630"/>
    </source>
</evidence>
<organism evidence="10 11">
    <name type="scientific">Sneathiella sedimenti</name>
    <dbReference type="NCBI Taxonomy" id="2816034"/>
    <lineage>
        <taxon>Bacteria</taxon>
        <taxon>Pseudomonadati</taxon>
        <taxon>Pseudomonadota</taxon>
        <taxon>Alphaproteobacteria</taxon>
        <taxon>Sneathiellales</taxon>
        <taxon>Sneathiellaceae</taxon>
        <taxon>Sneathiella</taxon>
    </lineage>
</organism>
<feature type="domain" description="Acyl-CoA dehydrogenase/oxidase N-terminal" evidence="9">
    <location>
        <begin position="7"/>
        <end position="126"/>
    </location>
</feature>
<proteinExistence type="inferred from homology"/>
<dbReference type="InterPro" id="IPR037069">
    <property type="entry name" value="AcylCoA_DH/ox_N_sf"/>
</dbReference>
<keyword evidence="11" id="KW-1185">Reference proteome</keyword>
<comment type="cofactor">
    <cofactor evidence="1 6">
        <name>FAD</name>
        <dbReference type="ChEBI" id="CHEBI:57692"/>
    </cofactor>
</comment>
<comment type="similarity">
    <text evidence="2 6">Belongs to the acyl-CoA dehydrogenase family.</text>
</comment>
<dbReference type="SUPFAM" id="SSF56645">
    <property type="entry name" value="Acyl-CoA dehydrogenase NM domain-like"/>
    <property type="match status" value="1"/>
</dbReference>
<dbReference type="Pfam" id="PF02771">
    <property type="entry name" value="Acyl-CoA_dh_N"/>
    <property type="match status" value="1"/>
</dbReference>
<evidence type="ECO:0000313" key="11">
    <source>
        <dbReference type="Proteomes" id="UP000664761"/>
    </source>
</evidence>
<dbReference type="Pfam" id="PF00441">
    <property type="entry name" value="Acyl-CoA_dh_1"/>
    <property type="match status" value="1"/>
</dbReference>
<name>A0ABS3F0I0_9PROT</name>
<evidence type="ECO:0000259" key="8">
    <source>
        <dbReference type="Pfam" id="PF02770"/>
    </source>
</evidence>
<accession>A0ABS3F0I0</accession>
<dbReference type="Pfam" id="PF02770">
    <property type="entry name" value="Acyl-CoA_dh_M"/>
    <property type="match status" value="1"/>
</dbReference>
<dbReference type="Gene3D" id="1.20.140.10">
    <property type="entry name" value="Butyryl-CoA Dehydrogenase, subunit A, domain 3"/>
    <property type="match status" value="1"/>
</dbReference>
<dbReference type="PANTHER" id="PTHR43292:SF3">
    <property type="entry name" value="ACYL-COA DEHYDROGENASE FADE29"/>
    <property type="match status" value="1"/>
</dbReference>
<dbReference type="Gene3D" id="2.40.110.10">
    <property type="entry name" value="Butyryl-CoA Dehydrogenase, subunit A, domain 2"/>
    <property type="match status" value="1"/>
</dbReference>
<dbReference type="Proteomes" id="UP000664761">
    <property type="component" value="Unassembled WGS sequence"/>
</dbReference>
<sequence length="403" mass="44870">MDLTDQSEHKQFREEVRKFIAEYRHLAPGDTAHSYRLMPRPYSDDVRNWQKLLVEKGYATRTVPTEYGGFGAKPDILKSKIIVDEFFRANVPQGLYSQGISMLVPTLLEHGTEQQKKDWVGPTIRAEVFWCQGYSEPNSGSDLASLQTSAIEDGDDFIVNGSKIWTSSAHVAQMIFCLVRTEPDAGKYDGISYLIFPMDTPGIEIQPLQTMTGHPSFNEVFFTDVRVPKSAVVGGRGKGWKVANSTLAHERGMLSSANMSLERLQKIEKLIKSEEISSHPTVETAALMDRYIRLQARVQGMRFHEMRLISDAAAGKPSGLGDMVCKLLGCELNHQLDALAIDILEETGVLYDGIPSMELDGIWQQLHMYDLGLIIGGGTAQIQKNIIAERGLSLPREPRLGQG</sequence>
<dbReference type="RefSeq" id="WP_207040746.1">
    <property type="nucleotide sequence ID" value="NZ_JAFLNC010000001.1"/>
</dbReference>
<dbReference type="EMBL" id="JAFLNC010000001">
    <property type="protein sequence ID" value="MBO0332015.1"/>
    <property type="molecule type" value="Genomic_DNA"/>
</dbReference>
<keyword evidence="3 6" id="KW-0285">Flavoprotein</keyword>
<keyword evidence="4 6" id="KW-0274">FAD</keyword>
<dbReference type="SUPFAM" id="SSF47203">
    <property type="entry name" value="Acyl-CoA dehydrogenase C-terminal domain-like"/>
    <property type="match status" value="1"/>
</dbReference>
<feature type="domain" description="Acyl-CoA oxidase/dehydrogenase middle" evidence="8">
    <location>
        <begin position="131"/>
        <end position="225"/>
    </location>
</feature>
<feature type="domain" description="Acyl-CoA dehydrogenase/oxidase C-terminal" evidence="7">
    <location>
        <begin position="237"/>
        <end position="391"/>
    </location>
</feature>
<gene>
    <name evidence="10" type="ORF">J0X12_00215</name>
</gene>
<protein>
    <submittedName>
        <fullName evidence="10">Acyl-CoA dehydrogenase family protein</fullName>
    </submittedName>
</protein>
<evidence type="ECO:0000256" key="2">
    <source>
        <dbReference type="ARBA" id="ARBA00009347"/>
    </source>
</evidence>
<dbReference type="PANTHER" id="PTHR43292">
    <property type="entry name" value="ACYL-COA DEHYDROGENASE"/>
    <property type="match status" value="1"/>
</dbReference>
<dbReference type="InterPro" id="IPR052161">
    <property type="entry name" value="Mycobact_Acyl-CoA_DH"/>
</dbReference>
<evidence type="ECO:0000256" key="5">
    <source>
        <dbReference type="ARBA" id="ARBA00023002"/>
    </source>
</evidence>
<evidence type="ECO:0000256" key="1">
    <source>
        <dbReference type="ARBA" id="ARBA00001974"/>
    </source>
</evidence>